<proteinExistence type="predicted"/>
<protein>
    <submittedName>
        <fullName evidence="2">Uncharacterized protein</fullName>
    </submittedName>
</protein>
<organism evidence="2">
    <name type="scientific">Arundo donax</name>
    <name type="common">Giant reed</name>
    <name type="synonym">Donax arundinaceus</name>
    <dbReference type="NCBI Taxonomy" id="35708"/>
    <lineage>
        <taxon>Eukaryota</taxon>
        <taxon>Viridiplantae</taxon>
        <taxon>Streptophyta</taxon>
        <taxon>Embryophyta</taxon>
        <taxon>Tracheophyta</taxon>
        <taxon>Spermatophyta</taxon>
        <taxon>Magnoliopsida</taxon>
        <taxon>Liliopsida</taxon>
        <taxon>Poales</taxon>
        <taxon>Poaceae</taxon>
        <taxon>PACMAD clade</taxon>
        <taxon>Arundinoideae</taxon>
        <taxon>Arundineae</taxon>
        <taxon>Arundo</taxon>
    </lineage>
</organism>
<name>A0A0A8YRV9_ARUDO</name>
<reference evidence="2" key="2">
    <citation type="journal article" date="2015" name="Data Brief">
        <title>Shoot transcriptome of the giant reed, Arundo donax.</title>
        <authorList>
            <person name="Barrero R.A."/>
            <person name="Guerrero F.D."/>
            <person name="Moolhuijzen P."/>
            <person name="Goolsby J.A."/>
            <person name="Tidwell J."/>
            <person name="Bellgard S.E."/>
            <person name="Bellgard M.I."/>
        </authorList>
    </citation>
    <scope>NUCLEOTIDE SEQUENCE</scope>
    <source>
        <tissue evidence="2">Shoot tissue taken approximately 20 cm above the soil surface</tissue>
    </source>
</reference>
<dbReference type="EMBL" id="GBRH01268794">
    <property type="protein sequence ID" value="JAD29101.1"/>
    <property type="molecule type" value="Transcribed_RNA"/>
</dbReference>
<accession>A0A0A8YRV9</accession>
<feature type="region of interest" description="Disordered" evidence="1">
    <location>
        <begin position="1"/>
        <end position="20"/>
    </location>
</feature>
<dbReference type="AlphaFoldDB" id="A0A0A8YRV9"/>
<reference evidence="2" key="1">
    <citation type="submission" date="2014-09" db="EMBL/GenBank/DDBJ databases">
        <authorList>
            <person name="Magalhaes I.L.F."/>
            <person name="Oliveira U."/>
            <person name="Santos F.R."/>
            <person name="Vidigal T.H.D.A."/>
            <person name="Brescovit A.D."/>
            <person name="Santos A.J."/>
        </authorList>
    </citation>
    <scope>NUCLEOTIDE SEQUENCE</scope>
    <source>
        <tissue evidence="2">Shoot tissue taken approximately 20 cm above the soil surface</tissue>
    </source>
</reference>
<evidence type="ECO:0000313" key="2">
    <source>
        <dbReference type="EMBL" id="JAD29101.1"/>
    </source>
</evidence>
<sequence>MYSSQILRPYDLPSSCSRQT</sequence>
<evidence type="ECO:0000256" key="1">
    <source>
        <dbReference type="SAM" id="MobiDB-lite"/>
    </source>
</evidence>